<keyword evidence="2" id="KW-1185">Reference proteome</keyword>
<dbReference type="EMBL" id="BMZQ01000003">
    <property type="protein sequence ID" value="GHD20760.1"/>
    <property type="molecule type" value="Genomic_DNA"/>
</dbReference>
<dbReference type="RefSeq" id="WP_244641543.1">
    <property type="nucleotide sequence ID" value="NZ_BMZQ01000003.1"/>
</dbReference>
<dbReference type="SUPFAM" id="SSF53187">
    <property type="entry name" value="Zn-dependent exopeptidases"/>
    <property type="match status" value="1"/>
</dbReference>
<comment type="caution">
    <text evidence="1">The sequence shown here is derived from an EMBL/GenBank/DDBJ whole genome shotgun (WGS) entry which is preliminary data.</text>
</comment>
<reference evidence="1" key="2">
    <citation type="submission" date="2020-09" db="EMBL/GenBank/DDBJ databases">
        <authorList>
            <person name="Sun Q."/>
            <person name="Kim S."/>
        </authorList>
    </citation>
    <scope>NUCLEOTIDE SEQUENCE</scope>
    <source>
        <strain evidence="1">KCTC 42249</strain>
    </source>
</reference>
<dbReference type="Gene3D" id="3.40.630.10">
    <property type="entry name" value="Zn peptidases"/>
    <property type="match status" value="1"/>
</dbReference>
<proteinExistence type="predicted"/>
<gene>
    <name evidence="1" type="ORF">GCM10016234_33370</name>
</gene>
<protein>
    <recommendedName>
        <fullName evidence="3">Succinylglutamate desuccinylase</fullName>
    </recommendedName>
</protein>
<dbReference type="AlphaFoldDB" id="A0A8J3DWW0"/>
<name>A0A8J3DWW0_9HYPH</name>
<reference evidence="1" key="1">
    <citation type="journal article" date="2014" name="Int. J. Syst. Evol. Microbiol.">
        <title>Complete genome sequence of Corynebacterium casei LMG S-19264T (=DSM 44701T), isolated from a smear-ripened cheese.</title>
        <authorList>
            <consortium name="US DOE Joint Genome Institute (JGI-PGF)"/>
            <person name="Walter F."/>
            <person name="Albersmeier A."/>
            <person name="Kalinowski J."/>
            <person name="Ruckert C."/>
        </authorList>
    </citation>
    <scope>NUCLEOTIDE SEQUENCE</scope>
    <source>
        <strain evidence="1">KCTC 42249</strain>
    </source>
</reference>
<evidence type="ECO:0000313" key="1">
    <source>
        <dbReference type="EMBL" id="GHD20760.1"/>
    </source>
</evidence>
<accession>A0A8J3DWW0</accession>
<dbReference type="Proteomes" id="UP000630142">
    <property type="component" value="Unassembled WGS sequence"/>
</dbReference>
<evidence type="ECO:0008006" key="3">
    <source>
        <dbReference type="Google" id="ProtNLM"/>
    </source>
</evidence>
<evidence type="ECO:0000313" key="2">
    <source>
        <dbReference type="Proteomes" id="UP000630142"/>
    </source>
</evidence>
<organism evidence="1 2">
    <name type="scientific">Tianweitania populi</name>
    <dbReference type="NCBI Taxonomy" id="1607949"/>
    <lineage>
        <taxon>Bacteria</taxon>
        <taxon>Pseudomonadati</taxon>
        <taxon>Pseudomonadota</taxon>
        <taxon>Alphaproteobacteria</taxon>
        <taxon>Hyphomicrobiales</taxon>
        <taxon>Phyllobacteriaceae</taxon>
        <taxon>Tianweitania</taxon>
    </lineage>
</organism>
<sequence length="65" mass="6955">MTGYTQVWTAIDFEADGKQGDWLRVPHSTDLSGYGVIPIPIVCIKNGEGPTALFVGGSHGDEYEG</sequence>